<sequence length="87" mass="9648">MHYFYQFNAPDNLIYHIDATNGDTQSTLKIAYPNFYLTPTQAKQSFYFYDTETSNATNAELPGATGDFICIVLDAGSSGNLSMTISK</sequence>
<protein>
    <submittedName>
        <fullName evidence="1">Uncharacterized protein</fullName>
    </submittedName>
</protein>
<comment type="caution">
    <text evidence="1">The sequence shown here is derived from an EMBL/GenBank/DDBJ whole genome shotgun (WGS) entry which is preliminary data.</text>
</comment>
<proteinExistence type="predicted"/>
<reference evidence="1 2" key="1">
    <citation type="submission" date="2017-07" db="EMBL/GenBank/DDBJ databases">
        <title>Leptospira spp. isolated from tropical soils.</title>
        <authorList>
            <person name="Thibeaux R."/>
            <person name="Iraola G."/>
            <person name="Ferres I."/>
            <person name="Bierque E."/>
            <person name="Girault D."/>
            <person name="Soupe-Gilbert M.-E."/>
            <person name="Picardeau M."/>
            <person name="Goarant C."/>
        </authorList>
    </citation>
    <scope>NUCLEOTIDE SEQUENCE [LARGE SCALE GENOMIC DNA]</scope>
    <source>
        <strain evidence="1 2">FH2-C-A2</strain>
    </source>
</reference>
<dbReference type="Proteomes" id="UP000231912">
    <property type="component" value="Unassembled WGS sequence"/>
</dbReference>
<dbReference type="AlphaFoldDB" id="A0A2M9Z7M4"/>
<gene>
    <name evidence="1" type="ORF">CH371_18640</name>
</gene>
<dbReference type="EMBL" id="NPDT01000010">
    <property type="protein sequence ID" value="PJZ64431.1"/>
    <property type="molecule type" value="Genomic_DNA"/>
</dbReference>
<name>A0A2M9Z7M4_9LEPT</name>
<evidence type="ECO:0000313" key="1">
    <source>
        <dbReference type="EMBL" id="PJZ64431.1"/>
    </source>
</evidence>
<accession>A0A2M9Z7M4</accession>
<evidence type="ECO:0000313" key="2">
    <source>
        <dbReference type="Proteomes" id="UP000231912"/>
    </source>
</evidence>
<organism evidence="1 2">
    <name type="scientific">Leptospira wolffii</name>
    <dbReference type="NCBI Taxonomy" id="409998"/>
    <lineage>
        <taxon>Bacteria</taxon>
        <taxon>Pseudomonadati</taxon>
        <taxon>Spirochaetota</taxon>
        <taxon>Spirochaetia</taxon>
        <taxon>Leptospirales</taxon>
        <taxon>Leptospiraceae</taxon>
        <taxon>Leptospira</taxon>
    </lineage>
</organism>